<dbReference type="PANTHER" id="PTHR11059">
    <property type="entry name" value="DNA REPAIR PROTEIN RECN"/>
    <property type="match status" value="1"/>
</dbReference>
<evidence type="ECO:0000313" key="11">
    <source>
        <dbReference type="EMBL" id="PJM73150.1"/>
    </source>
</evidence>
<gene>
    <name evidence="11" type="primary">recN</name>
    <name evidence="11" type="ORF">CS006_07990</name>
</gene>
<evidence type="ECO:0000256" key="9">
    <source>
        <dbReference type="PIRNR" id="PIRNR003128"/>
    </source>
</evidence>
<reference evidence="11 12" key="1">
    <citation type="submission" date="2017-10" db="EMBL/GenBank/DDBJ databases">
        <title>Draft genome sequences of strains TRE 1, TRE 9, TRE H and TRI 7, isolated from tamarins, belonging to four potential novel Bifidobacterium species.</title>
        <authorList>
            <person name="Mattarelli P."/>
            <person name="Modesto M."/>
            <person name="Puglisi E."/>
            <person name="Morelli L."/>
            <person name="Spezio C."/>
            <person name="Bonetti A."/>
            <person name="Sandri C."/>
        </authorList>
    </citation>
    <scope>NUCLEOTIDE SEQUENCE [LARGE SCALE GENOMIC DNA]</scope>
    <source>
        <strain evidence="12">TRE1</strain>
    </source>
</reference>
<dbReference type="Gene3D" id="3.40.50.300">
    <property type="entry name" value="P-loop containing nucleotide triphosphate hydrolases"/>
    <property type="match status" value="2"/>
</dbReference>
<evidence type="ECO:0000256" key="5">
    <source>
        <dbReference type="ARBA" id="ARBA00022763"/>
    </source>
</evidence>
<dbReference type="GO" id="GO:0043590">
    <property type="term" value="C:bacterial nucleoid"/>
    <property type="evidence" value="ECO:0007669"/>
    <property type="project" value="TreeGrafter"/>
</dbReference>
<dbReference type="PIRSF" id="PIRSF003128">
    <property type="entry name" value="RecN"/>
    <property type="match status" value="1"/>
</dbReference>
<evidence type="ECO:0000256" key="2">
    <source>
        <dbReference type="ARBA" id="ARBA00009441"/>
    </source>
</evidence>
<dbReference type="GO" id="GO:0006281">
    <property type="term" value="P:DNA repair"/>
    <property type="evidence" value="ECO:0007669"/>
    <property type="project" value="UniProtKB-KW"/>
</dbReference>
<evidence type="ECO:0000259" key="10">
    <source>
        <dbReference type="Pfam" id="PF02463"/>
    </source>
</evidence>
<keyword evidence="12" id="KW-1185">Reference proteome</keyword>
<protein>
    <recommendedName>
        <fullName evidence="3 9">DNA repair protein RecN</fullName>
    </recommendedName>
    <alternativeName>
        <fullName evidence="8 9">Recombination protein N</fullName>
    </alternativeName>
</protein>
<dbReference type="CDD" id="cd03241">
    <property type="entry name" value="ABC_RecN"/>
    <property type="match status" value="1"/>
</dbReference>
<dbReference type="Pfam" id="PF02463">
    <property type="entry name" value="SMC_N"/>
    <property type="match status" value="1"/>
</dbReference>
<name>A0A2M9H8K3_9BIFI</name>
<keyword evidence="6" id="KW-0067">ATP-binding</keyword>
<evidence type="ECO:0000313" key="12">
    <source>
        <dbReference type="Proteomes" id="UP000229095"/>
    </source>
</evidence>
<dbReference type="InterPro" id="IPR003395">
    <property type="entry name" value="RecF/RecN/SMC_N"/>
</dbReference>
<dbReference type="InterPro" id="IPR004604">
    <property type="entry name" value="DNA_recomb/repair_RecN"/>
</dbReference>
<dbReference type="GO" id="GO:0006310">
    <property type="term" value="P:DNA recombination"/>
    <property type="evidence" value="ECO:0007669"/>
    <property type="project" value="InterPro"/>
</dbReference>
<keyword evidence="4" id="KW-0547">Nucleotide-binding</keyword>
<evidence type="ECO:0000256" key="4">
    <source>
        <dbReference type="ARBA" id="ARBA00022741"/>
    </source>
</evidence>
<dbReference type="PANTHER" id="PTHR11059:SF0">
    <property type="entry name" value="DNA REPAIR PROTEIN RECN"/>
    <property type="match status" value="1"/>
</dbReference>
<proteinExistence type="inferred from homology"/>
<comment type="function">
    <text evidence="1 9">May be involved in recombinational repair of damaged DNA.</text>
</comment>
<dbReference type="AlphaFoldDB" id="A0A2M9H8K3"/>
<sequence>MLEELEIRALGPIHHAVLRPARGMTAITGETGAGKSMLLNALRMISGGAAAPRLVSPGKDEAWAQGIFAVGEGSPVTDIAHDAGCGVEDGEIFLTRTLPAKGRSRAVLNGRSVPRAILGDISGELVTIHGQADQLRMASVGRQRDFLDRYAQDDALRDAYHAAWQRLNDVDAKLRGVTEQESDAMRKADYLRESIERIDRAAPHAGEDVELKALRDRIENAAEIMHGVGGALAALDSSQMGADGGDTMGATSLIEQAVQSLRSIRVQGEYAEAADRLDALNTELSDVVFTLSGMLDGDDEAQDLDGINDRIHELGELTRRWGPTLEDVLAWRERAGYDLEDLDASPERVDQLRKEREAAYEAALSAADALHEARAAAAGELSSRVGDELASLAMSGASLDIDVQVRRRPDSSAAGDFGPLDASGGDDIRFLFTPFPGSPKLPMGKSASGGELSRLMLALELVAAERGMNGGDDFAMTFVFDEVDAGVGGKTAVELGRRLAKLAEHAQVIVVTHLAQVASWANAQFVVSKTVETAGGDDDGANTTVTEVRDDAREREIARMLAGSESKTSLTHARELLESSAL</sequence>
<dbReference type="GO" id="GO:0009432">
    <property type="term" value="P:SOS response"/>
    <property type="evidence" value="ECO:0007669"/>
    <property type="project" value="TreeGrafter"/>
</dbReference>
<evidence type="ECO:0000256" key="3">
    <source>
        <dbReference type="ARBA" id="ARBA00021315"/>
    </source>
</evidence>
<evidence type="ECO:0000256" key="8">
    <source>
        <dbReference type="ARBA" id="ARBA00033408"/>
    </source>
</evidence>
<evidence type="ECO:0000256" key="6">
    <source>
        <dbReference type="ARBA" id="ARBA00022840"/>
    </source>
</evidence>
<keyword evidence="7 9" id="KW-0234">DNA repair</keyword>
<evidence type="ECO:0000256" key="7">
    <source>
        <dbReference type="ARBA" id="ARBA00023204"/>
    </source>
</evidence>
<evidence type="ECO:0000256" key="1">
    <source>
        <dbReference type="ARBA" id="ARBA00003618"/>
    </source>
</evidence>
<keyword evidence="5 9" id="KW-0227">DNA damage</keyword>
<dbReference type="NCBIfam" id="TIGR00634">
    <property type="entry name" value="recN"/>
    <property type="match status" value="1"/>
</dbReference>
<feature type="domain" description="RecF/RecN/SMC N-terminal" evidence="10">
    <location>
        <begin position="2"/>
        <end position="529"/>
    </location>
</feature>
<dbReference type="Proteomes" id="UP000229095">
    <property type="component" value="Unassembled WGS sequence"/>
</dbReference>
<dbReference type="RefSeq" id="WP_100511254.1">
    <property type="nucleotide sequence ID" value="NZ_PEBI01000003.1"/>
</dbReference>
<dbReference type="OrthoDB" id="9806954at2"/>
<comment type="caution">
    <text evidence="11">The sequence shown here is derived from an EMBL/GenBank/DDBJ whole genome shotgun (WGS) entry which is preliminary data.</text>
</comment>
<dbReference type="InterPro" id="IPR027417">
    <property type="entry name" value="P-loop_NTPase"/>
</dbReference>
<dbReference type="GO" id="GO:0005524">
    <property type="term" value="F:ATP binding"/>
    <property type="evidence" value="ECO:0007669"/>
    <property type="project" value="UniProtKB-KW"/>
</dbReference>
<dbReference type="SUPFAM" id="SSF52540">
    <property type="entry name" value="P-loop containing nucleoside triphosphate hydrolases"/>
    <property type="match status" value="1"/>
</dbReference>
<organism evidence="11 12">
    <name type="scientific">Bifidobacterium primatium</name>
    <dbReference type="NCBI Taxonomy" id="2045438"/>
    <lineage>
        <taxon>Bacteria</taxon>
        <taxon>Bacillati</taxon>
        <taxon>Actinomycetota</taxon>
        <taxon>Actinomycetes</taxon>
        <taxon>Bifidobacteriales</taxon>
        <taxon>Bifidobacteriaceae</taxon>
        <taxon>Bifidobacterium</taxon>
    </lineage>
</organism>
<comment type="similarity">
    <text evidence="2 9">Belongs to the RecN family.</text>
</comment>
<dbReference type="EMBL" id="PEBI01000003">
    <property type="protein sequence ID" value="PJM73150.1"/>
    <property type="molecule type" value="Genomic_DNA"/>
</dbReference>
<accession>A0A2M9H8K3</accession>